<protein>
    <submittedName>
        <fullName evidence="3">Uncharacterized protein</fullName>
    </submittedName>
</protein>
<proteinExistence type="predicted"/>
<gene>
    <name evidence="1" type="ORF">BRI6_1316</name>
    <name evidence="2" type="ORF">BRI9_1370</name>
    <name evidence="3" type="ORF">IVO3_1367</name>
    <name evidence="4" type="ORF">RAN7_1306</name>
</gene>
<evidence type="ECO:0000313" key="4">
    <source>
        <dbReference type="EMBL" id="VFS29535.1"/>
    </source>
</evidence>
<dbReference type="EMBL" id="CAADIP010000041">
    <property type="protein sequence ID" value="VFR94522.1"/>
    <property type="molecule type" value="Genomic_DNA"/>
</dbReference>
<accession>A0A484V773</accession>
<dbReference type="EMBL" id="CAADII010000076">
    <property type="protein sequence ID" value="VFR57244.1"/>
    <property type="molecule type" value="Genomic_DNA"/>
</dbReference>
<dbReference type="EMBL" id="CAADIZ010000053">
    <property type="protein sequence ID" value="VFS29535.1"/>
    <property type="molecule type" value="Genomic_DNA"/>
</dbReference>
<dbReference type="AlphaFoldDB" id="A0A484V773"/>
<name>A0A484V773_9ZZZZ</name>
<sequence>MPIPPELSALNFGATLAKTSAITHARIWTLDLAPINRLENWGMPRAPRIGDAITAIAFPACTEDGVARPALIILDSVGVRQQSVALPAGCSSR</sequence>
<evidence type="ECO:0000313" key="1">
    <source>
        <dbReference type="EMBL" id="VFR57244.1"/>
    </source>
</evidence>
<organism evidence="3">
    <name type="scientific">plant metagenome</name>
    <dbReference type="NCBI Taxonomy" id="1297885"/>
    <lineage>
        <taxon>unclassified sequences</taxon>
        <taxon>metagenomes</taxon>
        <taxon>organismal metagenomes</taxon>
    </lineage>
</organism>
<evidence type="ECO:0000313" key="2">
    <source>
        <dbReference type="EMBL" id="VFR71353.1"/>
    </source>
</evidence>
<evidence type="ECO:0000313" key="3">
    <source>
        <dbReference type="EMBL" id="VFR94522.1"/>
    </source>
</evidence>
<reference evidence="3" key="1">
    <citation type="submission" date="2019-03" db="EMBL/GenBank/DDBJ databases">
        <authorList>
            <person name="Danneels B."/>
        </authorList>
    </citation>
    <scope>NUCLEOTIDE SEQUENCE</scope>
</reference>
<dbReference type="EMBL" id="CAADIK010000027">
    <property type="protein sequence ID" value="VFR71353.1"/>
    <property type="molecule type" value="Genomic_DNA"/>
</dbReference>